<dbReference type="Proteomes" id="UP000002630">
    <property type="component" value="Linkage Group LG05"/>
</dbReference>
<dbReference type="eggNOG" id="ENOG502RZUJ">
    <property type="taxonomic scope" value="Eukaryota"/>
</dbReference>
<reference evidence="1 2" key="1">
    <citation type="journal article" date="2010" name="Nature">
        <title>The Ectocarpus genome and the independent evolution of multicellularity in brown algae.</title>
        <authorList>
            <person name="Cock J.M."/>
            <person name="Sterck L."/>
            <person name="Rouze P."/>
            <person name="Scornet D."/>
            <person name="Allen A.E."/>
            <person name="Amoutzias G."/>
            <person name="Anthouard V."/>
            <person name="Artiguenave F."/>
            <person name="Aury J.M."/>
            <person name="Badger J.H."/>
            <person name="Beszteri B."/>
            <person name="Billiau K."/>
            <person name="Bonnet E."/>
            <person name="Bothwell J.H."/>
            <person name="Bowler C."/>
            <person name="Boyen C."/>
            <person name="Brownlee C."/>
            <person name="Carrano C.J."/>
            <person name="Charrier B."/>
            <person name="Cho G.Y."/>
            <person name="Coelho S.M."/>
            <person name="Collen J."/>
            <person name="Corre E."/>
            <person name="Da Silva C."/>
            <person name="Delage L."/>
            <person name="Delaroque N."/>
            <person name="Dittami S.M."/>
            <person name="Doulbeau S."/>
            <person name="Elias M."/>
            <person name="Farnham G."/>
            <person name="Gachon C.M."/>
            <person name="Gschloessl B."/>
            <person name="Heesch S."/>
            <person name="Jabbari K."/>
            <person name="Jubin C."/>
            <person name="Kawai H."/>
            <person name="Kimura K."/>
            <person name="Kloareg B."/>
            <person name="Kupper F.C."/>
            <person name="Lang D."/>
            <person name="Le Bail A."/>
            <person name="Leblanc C."/>
            <person name="Lerouge P."/>
            <person name="Lohr M."/>
            <person name="Lopez P.J."/>
            <person name="Martens C."/>
            <person name="Maumus F."/>
            <person name="Michel G."/>
            <person name="Miranda-Saavedra D."/>
            <person name="Morales J."/>
            <person name="Moreau H."/>
            <person name="Motomura T."/>
            <person name="Nagasato C."/>
            <person name="Napoli C.A."/>
            <person name="Nelson D.R."/>
            <person name="Nyvall-Collen P."/>
            <person name="Peters A.F."/>
            <person name="Pommier C."/>
            <person name="Potin P."/>
            <person name="Poulain J."/>
            <person name="Quesneville H."/>
            <person name="Read B."/>
            <person name="Rensing S.A."/>
            <person name="Ritter A."/>
            <person name="Rousvoal S."/>
            <person name="Samanta M."/>
            <person name="Samson G."/>
            <person name="Schroeder D.C."/>
            <person name="Segurens B."/>
            <person name="Strittmatter M."/>
            <person name="Tonon T."/>
            <person name="Tregear J.W."/>
            <person name="Valentin K."/>
            <person name="von Dassow P."/>
            <person name="Yamagishi T."/>
            <person name="Van de Peer Y."/>
            <person name="Wincker P."/>
        </authorList>
    </citation>
    <scope>NUCLEOTIDE SEQUENCE [LARGE SCALE GENOMIC DNA]</scope>
    <source>
        <strain evidence="2">Ec32 / CCAP1310/4</strain>
    </source>
</reference>
<accession>D7FSF0</accession>
<gene>
    <name evidence="1" type="ORF">Esi_0232_0045</name>
</gene>
<evidence type="ECO:0000313" key="1">
    <source>
        <dbReference type="EMBL" id="CBJ31091.1"/>
    </source>
</evidence>
<dbReference type="EMBL" id="FN648412">
    <property type="protein sequence ID" value="CBJ31091.1"/>
    <property type="molecule type" value="Genomic_DNA"/>
</dbReference>
<dbReference type="InParanoid" id="D7FSF0"/>
<protein>
    <submittedName>
        <fullName evidence="1">Uncharacterized protein</fullName>
    </submittedName>
</protein>
<name>D7FSF0_ECTSI</name>
<proteinExistence type="predicted"/>
<keyword evidence="2" id="KW-1185">Reference proteome</keyword>
<evidence type="ECO:0000313" key="2">
    <source>
        <dbReference type="Proteomes" id="UP000002630"/>
    </source>
</evidence>
<dbReference type="OrthoDB" id="38728at2759"/>
<dbReference type="OMA" id="RIDMIAK"/>
<sequence length="345" mass="38141">MRRLQRLGVEANEDDEGMGDALEALKEAQMNPFEGLPTKVRAGYENLLGKLLNREDGESLEDAVETNYDQVDIQFLTLLNQKAQEAEGTDAAAALTRLGDSINNTMQRRMAQASERLQKILTVGNPERMEETIKAMAERGEVDDALVLLLQANLQQAEEADAGPAVGVLKRLGAAAQAALDEKVDPEKRLVRQLLRAKDREARLNILTKAFRQRAKVVLADGSETSEAPDVAPPKFIETVKGIIRNFGNVGESELGFAQQLDDMISEAEQVATELYGESQSPQDMQDRAWKDATVSVFDLENMEEDGKLRGEDMPWANDKYDGMTPEMVKNFKQDEDGNLQIGGT</sequence>
<dbReference type="EMBL" id="FN649730">
    <property type="protein sequence ID" value="CBJ31091.1"/>
    <property type="molecule type" value="Genomic_DNA"/>
</dbReference>
<organism evidence="1 2">
    <name type="scientific">Ectocarpus siliculosus</name>
    <name type="common">Brown alga</name>
    <name type="synonym">Conferva siliculosa</name>
    <dbReference type="NCBI Taxonomy" id="2880"/>
    <lineage>
        <taxon>Eukaryota</taxon>
        <taxon>Sar</taxon>
        <taxon>Stramenopiles</taxon>
        <taxon>Ochrophyta</taxon>
        <taxon>PX clade</taxon>
        <taxon>Phaeophyceae</taxon>
        <taxon>Ectocarpales</taxon>
        <taxon>Ectocarpaceae</taxon>
        <taxon>Ectocarpus</taxon>
    </lineage>
</organism>
<dbReference type="AlphaFoldDB" id="D7FSF0"/>